<keyword evidence="2" id="KW-1185">Reference proteome</keyword>
<feature type="domain" description="Acyl-ACP thioesterase-like C-terminal" evidence="1">
    <location>
        <begin position="99"/>
        <end position="197"/>
    </location>
</feature>
<dbReference type="InterPro" id="IPR029069">
    <property type="entry name" value="HotDog_dom_sf"/>
</dbReference>
<dbReference type="OrthoDB" id="10372080at2759"/>
<dbReference type="GO" id="GO:0000036">
    <property type="term" value="F:acyl carrier activity"/>
    <property type="evidence" value="ECO:0007669"/>
    <property type="project" value="TreeGrafter"/>
</dbReference>
<evidence type="ECO:0000313" key="2">
    <source>
        <dbReference type="Proteomes" id="UP000504603"/>
    </source>
</evidence>
<evidence type="ECO:0000313" key="3">
    <source>
        <dbReference type="RefSeq" id="XP_022156309.1"/>
    </source>
</evidence>
<dbReference type="KEGG" id="mcha:111023236"/>
<dbReference type="SUPFAM" id="SSF54637">
    <property type="entry name" value="Thioesterase/thiol ester dehydrase-isomerase"/>
    <property type="match status" value="1"/>
</dbReference>
<dbReference type="GeneID" id="111023236"/>
<dbReference type="Proteomes" id="UP000504603">
    <property type="component" value="Unplaced"/>
</dbReference>
<name>A0A6J1DT17_MOMCH</name>
<protein>
    <submittedName>
        <fullName evidence="3">Palmitoyl-acyl carrier protein thioesterase, chloroplastic-like</fullName>
    </submittedName>
</protein>
<reference evidence="3" key="1">
    <citation type="submission" date="2025-08" db="UniProtKB">
        <authorList>
            <consortium name="RefSeq"/>
        </authorList>
    </citation>
    <scope>IDENTIFICATION</scope>
    <source>
        <strain evidence="3">OHB3-1</strain>
    </source>
</reference>
<dbReference type="PANTHER" id="PTHR31727">
    <property type="entry name" value="OLEOYL-ACYL CARRIER PROTEIN THIOESTERASE 1, CHLOROPLASTIC"/>
    <property type="match status" value="1"/>
</dbReference>
<dbReference type="Gene3D" id="3.10.129.10">
    <property type="entry name" value="Hotdog Thioesterase"/>
    <property type="match status" value="1"/>
</dbReference>
<gene>
    <name evidence="3" type="primary">LOC111023236</name>
</gene>
<dbReference type="PANTHER" id="PTHR31727:SF6">
    <property type="entry name" value="OLEOYL-ACYL CARRIER PROTEIN THIOESTERASE 1, CHLOROPLASTIC"/>
    <property type="match status" value="1"/>
</dbReference>
<accession>A0A6J1DT17</accession>
<evidence type="ECO:0000259" key="1">
    <source>
        <dbReference type="Pfam" id="PF20791"/>
    </source>
</evidence>
<dbReference type="InterPro" id="IPR049427">
    <property type="entry name" value="Acyl-ACP_TE_C"/>
</dbReference>
<dbReference type="Pfam" id="PF20791">
    <property type="entry name" value="Acyl-ACP_TE_C"/>
    <property type="match status" value="1"/>
</dbReference>
<proteinExistence type="predicted"/>
<sequence>MMSLSFHYCNLPKEIISASKRIQMFQHATAKNNRMSGLTNIAKTTASALTNGDTPKPTKVDITLKDLTMEELLDDGRVYEHLFFFKSYELGLDNKATLVSITNKLQTRLSDLDMNKHINNAAYVNFIIETAPKWLLESHYVSGITLKYLKECGRDEELQCLCAPSKDNINGNEDIFHLHHSLRLQSLELTRGTTIWSPKL</sequence>
<dbReference type="GO" id="GO:0016297">
    <property type="term" value="F:fatty acyl-[ACP] hydrolase activity"/>
    <property type="evidence" value="ECO:0007669"/>
    <property type="project" value="InterPro"/>
</dbReference>
<organism evidence="2 3">
    <name type="scientific">Momordica charantia</name>
    <name type="common">Bitter gourd</name>
    <name type="synonym">Balsam pear</name>
    <dbReference type="NCBI Taxonomy" id="3673"/>
    <lineage>
        <taxon>Eukaryota</taxon>
        <taxon>Viridiplantae</taxon>
        <taxon>Streptophyta</taxon>
        <taxon>Embryophyta</taxon>
        <taxon>Tracheophyta</taxon>
        <taxon>Spermatophyta</taxon>
        <taxon>Magnoliopsida</taxon>
        <taxon>eudicotyledons</taxon>
        <taxon>Gunneridae</taxon>
        <taxon>Pentapetalae</taxon>
        <taxon>rosids</taxon>
        <taxon>fabids</taxon>
        <taxon>Cucurbitales</taxon>
        <taxon>Cucurbitaceae</taxon>
        <taxon>Momordiceae</taxon>
        <taxon>Momordica</taxon>
    </lineage>
</organism>
<dbReference type="RefSeq" id="XP_022156309.1">
    <property type="nucleotide sequence ID" value="XM_022300617.1"/>
</dbReference>
<dbReference type="InterPro" id="IPR045023">
    <property type="entry name" value="FATA/B"/>
</dbReference>
<dbReference type="AlphaFoldDB" id="A0A6J1DT17"/>